<keyword evidence="7" id="KW-1185">Reference proteome</keyword>
<evidence type="ECO:0000256" key="4">
    <source>
        <dbReference type="RuleBase" id="RU365014"/>
    </source>
</evidence>
<dbReference type="Proteomes" id="UP000050514">
    <property type="component" value="Unassembled WGS sequence"/>
</dbReference>
<comment type="catalytic activity">
    <reaction evidence="4">
        <text>N(6)-[(R)-lipoyl]-L-lysyl-[protein] + 3-methyl-2-oxobutanoate + H(+) = N(6)-[(R)-S(8)-2-methylpropanoyldihydrolipoyl]-L-lysyl-[protein] + CO2</text>
        <dbReference type="Rhea" id="RHEA:13457"/>
        <dbReference type="Rhea" id="RHEA-COMP:10474"/>
        <dbReference type="Rhea" id="RHEA-COMP:10497"/>
        <dbReference type="ChEBI" id="CHEBI:11851"/>
        <dbReference type="ChEBI" id="CHEBI:15378"/>
        <dbReference type="ChEBI" id="CHEBI:16526"/>
        <dbReference type="ChEBI" id="CHEBI:83099"/>
        <dbReference type="ChEBI" id="CHEBI:83142"/>
        <dbReference type="EC" id="1.2.4.4"/>
    </reaction>
</comment>
<dbReference type="GO" id="GO:0003863">
    <property type="term" value="F:branched-chain 2-oxo acid dehydrogenase activity"/>
    <property type="evidence" value="ECO:0007669"/>
    <property type="project" value="UniProtKB-EC"/>
</dbReference>
<reference evidence="6 7" key="1">
    <citation type="submission" date="2015-07" db="EMBL/GenBank/DDBJ databases">
        <title>Draft genome of Bellilinea caldifistulae DSM 17877.</title>
        <authorList>
            <person name="Hemp J."/>
            <person name="Ward L.M."/>
            <person name="Pace L.A."/>
            <person name="Fischer W.W."/>
        </authorList>
    </citation>
    <scope>NUCLEOTIDE SEQUENCE [LARGE SCALE GENOMIC DNA]</scope>
    <source>
        <strain evidence="6 7">GOMI-1</strain>
    </source>
</reference>
<dbReference type="STRING" id="360411.AC812_06985"/>
<sequence>MNRMTLSDETRLEMYWMMLLSRRLDERAWVLHRQGKIAFHISGIGQEAAQVGAAYALRRGYDWVAPYYRDLALMLCLGYEPREFMLSLMGKREEPSSGGRQMPSHWSLRRANVVSHSAVVATQCSHATGIGLAIKMRREDKVVLASLGEGSTSQGEWYEAVNWAAVHQLPVIFLVENNQYAISVPVEKQMAVPSAADRACGLGLRGVAVDGSDVFAVHQAFTEAVELARSGKGPTLIEAKMYRITPHSSDDDDRTYRSREEVEEHKKRDPLLVNRRILERDGLLTASRLEEMESRAKKMVDEAVQYAEQAPYPAAEEAAYPVYAEEVRHD</sequence>
<dbReference type="PATRIC" id="fig|360411.5.peg.1525"/>
<comment type="similarity">
    <text evidence="4">Belongs to the BCKDHA family.</text>
</comment>
<dbReference type="InterPro" id="IPR050771">
    <property type="entry name" value="Alpha-ketoacid_DH_E1_comp"/>
</dbReference>
<dbReference type="SUPFAM" id="SSF52518">
    <property type="entry name" value="Thiamin diphosphate-binding fold (THDP-binding)"/>
    <property type="match status" value="1"/>
</dbReference>
<dbReference type="OrthoDB" id="9766715at2"/>
<protein>
    <recommendedName>
        <fullName evidence="4">2-oxoisovalerate dehydrogenase subunit alpha</fullName>
        <ecNumber evidence="4">1.2.4.4</ecNumber>
    </recommendedName>
    <alternativeName>
        <fullName evidence="4">Branched-chain alpha-keto acid dehydrogenase E1 component alpha chain</fullName>
    </alternativeName>
</protein>
<evidence type="ECO:0000256" key="1">
    <source>
        <dbReference type="ARBA" id="ARBA00001964"/>
    </source>
</evidence>
<evidence type="ECO:0000256" key="3">
    <source>
        <dbReference type="ARBA" id="ARBA00023052"/>
    </source>
</evidence>
<name>A0A0P6XMG1_9CHLR</name>
<organism evidence="6 7">
    <name type="scientific">Bellilinea caldifistulae</name>
    <dbReference type="NCBI Taxonomy" id="360411"/>
    <lineage>
        <taxon>Bacteria</taxon>
        <taxon>Bacillati</taxon>
        <taxon>Chloroflexota</taxon>
        <taxon>Anaerolineae</taxon>
        <taxon>Anaerolineales</taxon>
        <taxon>Anaerolineaceae</taxon>
        <taxon>Bellilinea</taxon>
    </lineage>
</organism>
<dbReference type="Pfam" id="PF00676">
    <property type="entry name" value="E1_dh"/>
    <property type="match status" value="1"/>
</dbReference>
<evidence type="ECO:0000259" key="5">
    <source>
        <dbReference type="Pfam" id="PF00676"/>
    </source>
</evidence>
<keyword evidence="2 4" id="KW-0560">Oxidoreductase</keyword>
<dbReference type="GO" id="GO:0009083">
    <property type="term" value="P:branched-chain amino acid catabolic process"/>
    <property type="evidence" value="ECO:0007669"/>
    <property type="project" value="TreeGrafter"/>
</dbReference>
<evidence type="ECO:0000313" key="7">
    <source>
        <dbReference type="Proteomes" id="UP000050514"/>
    </source>
</evidence>
<accession>A0A0P6XMG1</accession>
<proteinExistence type="inferred from homology"/>
<comment type="function">
    <text evidence="4">The branched-chain alpha-keto dehydrogenase complex catalyzes the overall conversion of alpha-keto acids to acyl-CoA and CO(2). It contains multiple copies of three enzymatic components: branched-chain alpha-keto acid decarboxylase (E1), lipoamide acyltransferase (E2) and lipoamide dehydrogenase (E3).</text>
</comment>
<comment type="caution">
    <text evidence="6">The sequence shown here is derived from an EMBL/GenBank/DDBJ whole genome shotgun (WGS) entry which is preliminary data.</text>
</comment>
<evidence type="ECO:0000256" key="2">
    <source>
        <dbReference type="ARBA" id="ARBA00023002"/>
    </source>
</evidence>
<dbReference type="Gene3D" id="3.40.50.970">
    <property type="match status" value="1"/>
</dbReference>
<dbReference type="PANTHER" id="PTHR43380">
    <property type="entry name" value="2-OXOISOVALERATE DEHYDROGENASE SUBUNIT ALPHA, MITOCHONDRIAL"/>
    <property type="match status" value="1"/>
</dbReference>
<gene>
    <name evidence="6" type="ORF">AC812_06985</name>
</gene>
<dbReference type="PANTHER" id="PTHR43380:SF1">
    <property type="entry name" value="2-OXOISOVALERATE DEHYDROGENASE SUBUNIT ALPHA, MITOCHONDRIAL"/>
    <property type="match status" value="1"/>
</dbReference>
<keyword evidence="3 4" id="KW-0786">Thiamine pyrophosphate</keyword>
<dbReference type="EC" id="1.2.4.4" evidence="4"/>
<dbReference type="InterPro" id="IPR001017">
    <property type="entry name" value="DH_E1"/>
</dbReference>
<dbReference type="InterPro" id="IPR029061">
    <property type="entry name" value="THDP-binding"/>
</dbReference>
<feature type="domain" description="Dehydrogenase E1 component" evidence="5">
    <location>
        <begin position="17"/>
        <end position="315"/>
    </location>
</feature>
<evidence type="ECO:0000313" key="6">
    <source>
        <dbReference type="EMBL" id="KPL76389.1"/>
    </source>
</evidence>
<dbReference type="CDD" id="cd02000">
    <property type="entry name" value="TPP_E1_PDC_ADC_BCADC"/>
    <property type="match status" value="1"/>
</dbReference>
<dbReference type="AlphaFoldDB" id="A0A0P6XMG1"/>
<comment type="cofactor">
    <cofactor evidence="1 4">
        <name>thiamine diphosphate</name>
        <dbReference type="ChEBI" id="CHEBI:58937"/>
    </cofactor>
</comment>
<dbReference type="EMBL" id="LGHJ01000012">
    <property type="protein sequence ID" value="KPL76389.1"/>
    <property type="molecule type" value="Genomic_DNA"/>
</dbReference>